<comment type="caution">
    <text evidence="1">The sequence shown here is derived from an EMBL/GenBank/DDBJ whole genome shotgun (WGS) entry which is preliminary data.</text>
</comment>
<reference evidence="1 2" key="1">
    <citation type="submission" date="2024-01" db="EMBL/GenBank/DDBJ databases">
        <title>Genome assemblies of Stephania.</title>
        <authorList>
            <person name="Yang L."/>
        </authorList>
    </citation>
    <scope>NUCLEOTIDE SEQUENCE [LARGE SCALE GENOMIC DNA]</scope>
    <source>
        <strain evidence="1">QJT</strain>
        <tissue evidence="1">Leaf</tissue>
    </source>
</reference>
<dbReference type="Proteomes" id="UP001417504">
    <property type="component" value="Unassembled WGS sequence"/>
</dbReference>
<protein>
    <submittedName>
        <fullName evidence="1">Uncharacterized protein</fullName>
    </submittedName>
</protein>
<organism evidence="1 2">
    <name type="scientific">Stephania japonica</name>
    <dbReference type="NCBI Taxonomy" id="461633"/>
    <lineage>
        <taxon>Eukaryota</taxon>
        <taxon>Viridiplantae</taxon>
        <taxon>Streptophyta</taxon>
        <taxon>Embryophyta</taxon>
        <taxon>Tracheophyta</taxon>
        <taxon>Spermatophyta</taxon>
        <taxon>Magnoliopsida</taxon>
        <taxon>Ranunculales</taxon>
        <taxon>Menispermaceae</taxon>
        <taxon>Menispermoideae</taxon>
        <taxon>Cissampelideae</taxon>
        <taxon>Stephania</taxon>
    </lineage>
</organism>
<accession>A0AAP0I706</accession>
<name>A0AAP0I706_9MAGN</name>
<keyword evidence="2" id="KW-1185">Reference proteome</keyword>
<dbReference type="EMBL" id="JBBNAE010000007">
    <property type="protein sequence ID" value="KAK9109812.1"/>
    <property type="molecule type" value="Genomic_DNA"/>
</dbReference>
<sequence>MELDSDPIGASLATPSNSTRYSYLHALQGMSPLAYLMSCTALLGFHLRQSRNTGSALKSRSEYRVTLDQDILIKKNKSGALLENFDVLSCKACKHAYRDSCVGPILSFGDGPVVYKKWLRKLSICLVPLLPPGSVTASITVSVSTCSMYSGQAWIWLGHGPAMTKVVPQLPRLGLPRFKERGPCFSKGQGLRLVVPGRV</sequence>
<dbReference type="AlphaFoldDB" id="A0AAP0I706"/>
<evidence type="ECO:0000313" key="2">
    <source>
        <dbReference type="Proteomes" id="UP001417504"/>
    </source>
</evidence>
<evidence type="ECO:0000313" key="1">
    <source>
        <dbReference type="EMBL" id="KAK9109812.1"/>
    </source>
</evidence>
<gene>
    <name evidence="1" type="ORF">Sjap_017872</name>
</gene>
<proteinExistence type="predicted"/>